<comment type="caution">
    <text evidence="1">The sequence shown here is derived from an EMBL/GenBank/DDBJ whole genome shotgun (WGS) entry which is preliminary data.</text>
</comment>
<keyword evidence="4" id="KW-1185">Reference proteome</keyword>
<name>A0AAV5AQF4_9FLAO</name>
<accession>A0AAV5AQF4</accession>
<evidence type="ECO:0000313" key="2">
    <source>
        <dbReference type="EMBL" id="GJM54223.1"/>
    </source>
</evidence>
<gene>
    <name evidence="1" type="ORF">RCZ15_04720</name>
    <name evidence="2" type="ORF">RCZ16_25390</name>
</gene>
<dbReference type="AlphaFoldDB" id="A0AAV5AQF4"/>
<dbReference type="EMBL" id="BQKB01000078">
    <property type="protein sequence ID" value="GJM54223.1"/>
    <property type="molecule type" value="Genomic_DNA"/>
</dbReference>
<dbReference type="Proteomes" id="UP001207736">
    <property type="component" value="Unassembled WGS sequence"/>
</dbReference>
<dbReference type="RefSeq" id="WP_264846774.1">
    <property type="nucleotide sequence ID" value="NZ_BPMA01000029.1"/>
</dbReference>
<proteinExistence type="predicted"/>
<evidence type="ECO:0000313" key="1">
    <source>
        <dbReference type="EMBL" id="GJM49497.1"/>
    </source>
</evidence>
<evidence type="ECO:0000313" key="4">
    <source>
        <dbReference type="Proteomes" id="UP001208692"/>
    </source>
</evidence>
<evidence type="ECO:0000313" key="3">
    <source>
        <dbReference type="Proteomes" id="UP001207736"/>
    </source>
</evidence>
<protein>
    <submittedName>
        <fullName evidence="1">Uncharacterized protein</fullName>
    </submittedName>
</protein>
<organism evidence="1 3">
    <name type="scientific">Capnocytophaga catalasegens</name>
    <dbReference type="NCBI Taxonomy" id="1004260"/>
    <lineage>
        <taxon>Bacteria</taxon>
        <taxon>Pseudomonadati</taxon>
        <taxon>Bacteroidota</taxon>
        <taxon>Flavobacteriia</taxon>
        <taxon>Flavobacteriales</taxon>
        <taxon>Flavobacteriaceae</taxon>
        <taxon>Capnocytophaga</taxon>
    </lineage>
</organism>
<reference evidence="1 4" key="1">
    <citation type="submission" date="2021-11" db="EMBL/GenBank/DDBJ databases">
        <title>Draft genome sequence of Capnocytophaga sp. strain KC07075 isolated from cat oral cavity.</title>
        <authorList>
            <person name="Suzuki M."/>
            <person name="Imaoka K."/>
            <person name="Kimura M."/>
            <person name="Morikawa S."/>
            <person name="Maeda K."/>
        </authorList>
    </citation>
    <scope>NUCLEOTIDE SEQUENCE</scope>
    <source>
        <strain evidence="1">KC07075</strain>
        <strain evidence="2 4">KC07079</strain>
    </source>
</reference>
<dbReference type="Proteomes" id="UP001208692">
    <property type="component" value="Unassembled WGS sequence"/>
</dbReference>
<dbReference type="EMBL" id="BQKA01000009">
    <property type="protein sequence ID" value="GJM49497.1"/>
    <property type="molecule type" value="Genomic_DNA"/>
</dbReference>
<sequence length="91" mass="10775">MKTSEQMPRPLSQKFGQKLSFWLNIIISDIISDEDFKEKIFDIIELSYIGDNCFTEENNKLIAQMLSKILSLAFILEKNQQEIEDFFEDYN</sequence>